<evidence type="ECO:0000313" key="2">
    <source>
        <dbReference type="EMBL" id="SEN66401.1"/>
    </source>
</evidence>
<proteinExistence type="predicted"/>
<sequence>MPASGELRNNGLVKNVGGAAQGAAEEQTTGERRTRNRVARSILDHGPSTAADLAERLGLTQAAVRRHLDALAAENVVEAREQRVYGHRGRGRPAKVFALTDCGRDSFDQSYDQLAADALRWIAESAGGGEDGEAAVTAFARARVAAQAERYRAIVDSAAPEDRAKALARALSGDGYAATARSASTPGPAGEQLCQHHCPVAHTAEQFPQLCEAEAEVFSRLLGTHVQRLATIAHGDGVCTTFIPRTGPETATRAGPTAGTESGTGSGPGTGRVPRPGAAAPAADPEPAAAPAPEPETASTSGRNPA</sequence>
<feature type="region of interest" description="Disordered" evidence="1">
    <location>
        <begin position="243"/>
        <end position="306"/>
    </location>
</feature>
<feature type="compositionally biased region" description="Low complexity" evidence="1">
    <location>
        <begin position="295"/>
        <end position="306"/>
    </location>
</feature>
<dbReference type="CDD" id="cd00090">
    <property type="entry name" value="HTH_ARSR"/>
    <property type="match status" value="1"/>
</dbReference>
<dbReference type="InterPro" id="IPR036388">
    <property type="entry name" value="WH-like_DNA-bd_sf"/>
</dbReference>
<evidence type="ECO:0000313" key="3">
    <source>
        <dbReference type="Proteomes" id="UP000181951"/>
    </source>
</evidence>
<dbReference type="InterPro" id="IPR050313">
    <property type="entry name" value="Carb_Metab_HTH_regulators"/>
</dbReference>
<dbReference type="Gene3D" id="1.10.10.10">
    <property type="entry name" value="Winged helix-like DNA-binding domain superfamily/Winged helix DNA-binding domain"/>
    <property type="match status" value="1"/>
</dbReference>
<dbReference type="SUPFAM" id="SSF46785">
    <property type="entry name" value="Winged helix' DNA-binding domain"/>
    <property type="match status" value="1"/>
</dbReference>
<dbReference type="PANTHER" id="PTHR30363:SF28">
    <property type="entry name" value="TRANSCRIPTIONAL REGULATORY PROTEIN-RELATED"/>
    <property type="match status" value="1"/>
</dbReference>
<dbReference type="STRING" id="310780.SAMN05216267_100816"/>
<dbReference type="GO" id="GO:0003700">
    <property type="term" value="F:DNA-binding transcription factor activity"/>
    <property type="evidence" value="ECO:0007669"/>
    <property type="project" value="InterPro"/>
</dbReference>
<organism evidence="2 3">
    <name type="scientific">Actinacidiphila rubida</name>
    <dbReference type="NCBI Taxonomy" id="310780"/>
    <lineage>
        <taxon>Bacteria</taxon>
        <taxon>Bacillati</taxon>
        <taxon>Actinomycetota</taxon>
        <taxon>Actinomycetes</taxon>
        <taxon>Kitasatosporales</taxon>
        <taxon>Streptomycetaceae</taxon>
        <taxon>Actinacidiphila</taxon>
    </lineage>
</organism>
<dbReference type="Pfam" id="PF13412">
    <property type="entry name" value="HTH_24"/>
    <property type="match status" value="1"/>
</dbReference>
<keyword evidence="3" id="KW-1185">Reference proteome</keyword>
<evidence type="ECO:0000256" key="1">
    <source>
        <dbReference type="SAM" id="MobiDB-lite"/>
    </source>
</evidence>
<dbReference type="AlphaFoldDB" id="A0A1H8IDP0"/>
<gene>
    <name evidence="2" type="ORF">SAMN05216267_100816</name>
</gene>
<feature type="compositionally biased region" description="Low complexity" evidence="1">
    <location>
        <begin position="271"/>
        <end position="287"/>
    </location>
</feature>
<reference evidence="2 3" key="1">
    <citation type="submission" date="2016-10" db="EMBL/GenBank/DDBJ databases">
        <authorList>
            <person name="de Groot N.N."/>
        </authorList>
    </citation>
    <scope>NUCLEOTIDE SEQUENCE [LARGE SCALE GENOMIC DNA]</scope>
    <source>
        <strain evidence="2 3">CGMCC 4.2026</strain>
    </source>
</reference>
<name>A0A1H8IDP0_9ACTN</name>
<dbReference type="Proteomes" id="UP000181951">
    <property type="component" value="Unassembled WGS sequence"/>
</dbReference>
<dbReference type="InterPro" id="IPR036390">
    <property type="entry name" value="WH_DNA-bd_sf"/>
</dbReference>
<dbReference type="PANTHER" id="PTHR30363">
    <property type="entry name" value="HTH-TYPE TRANSCRIPTIONAL REGULATOR SRLR-RELATED"/>
    <property type="match status" value="1"/>
</dbReference>
<feature type="compositionally biased region" description="Low complexity" evidence="1">
    <location>
        <begin position="17"/>
        <end position="27"/>
    </location>
</feature>
<accession>A0A1H8IDP0</accession>
<feature type="region of interest" description="Disordered" evidence="1">
    <location>
        <begin position="1"/>
        <end position="35"/>
    </location>
</feature>
<dbReference type="InterPro" id="IPR011991">
    <property type="entry name" value="ArsR-like_HTH"/>
</dbReference>
<dbReference type="EMBL" id="FODD01000008">
    <property type="protein sequence ID" value="SEN66401.1"/>
    <property type="molecule type" value="Genomic_DNA"/>
</dbReference>
<protein>
    <submittedName>
        <fullName evidence="2">Predicted transcriptional regulator, ArsR family</fullName>
    </submittedName>
</protein>